<sequence>MESIISALAQSGKLNKNAVSLSPARTNDLSSPDSQPTSLESFHNSPYVSGTDEESSGESNESQSDVSEGGHLTMDKAGHTRYVGCSSGIFLLKYAKKIVDHQVTVVCDDFHPPKRLSNRDIISELPPKNVCDQLLDLFWEKFSFYHPFIDRQDFMEKYDSMNINYNYIVLLYAILAVVSNNIASVNYYDRTRELLGEELGNSTLPTVQALLLLAGLQKGMRSSSCWVYVGLAIRLAQDMGLHRDSSNWDLDKSQAEVRRRVWWACVTFDSFLSLALGRPLAINEQDYDVRYPAAGILFYDQPESIEVFVQHIKICLITCRISKHVYGIDSKRTGGNNSILSTLDAELNEWRDNLPTRFQYDRFKKLSDDPHSITPILFNLAFYSIQIILHRPYIRCPKSKAPPSSIPSLTICTVAASSITHLMYRLMKNGILSHGWRYAHHAFFTAVTMHIINVLSDDERFREVAKQGLRMSVKCLEHLKSYLKEAERFLFILKDLLKFKNINLDGSDDKIPNKNASETEGKGSVNDDKYQHRTLLCHLDDAGAISYDKPLEMPRVTFAPPSPQPIAQEQSSRASNNAMSYEITSSEESLAFIPSTQFNESNGFNGFNELFPQNADAFIPETSSLLFDDGSNHYSLLFPNTVDLMEWSNWTEYMLKLQLSRNNLQQ</sequence>
<dbReference type="EMBL" id="CAJVPT010009741">
    <property type="protein sequence ID" value="CAG8564239.1"/>
    <property type="molecule type" value="Genomic_DNA"/>
</dbReference>
<reference evidence="1" key="1">
    <citation type="submission" date="2021-06" db="EMBL/GenBank/DDBJ databases">
        <authorList>
            <person name="Kallberg Y."/>
            <person name="Tangrot J."/>
            <person name="Rosling A."/>
        </authorList>
    </citation>
    <scope>NUCLEOTIDE SEQUENCE</scope>
    <source>
        <strain evidence="1">CL356</strain>
    </source>
</reference>
<keyword evidence="2" id="KW-1185">Reference proteome</keyword>
<evidence type="ECO:0000313" key="2">
    <source>
        <dbReference type="Proteomes" id="UP000789525"/>
    </source>
</evidence>
<accession>A0ACA9M304</accession>
<organism evidence="1 2">
    <name type="scientific">Acaulospora colombiana</name>
    <dbReference type="NCBI Taxonomy" id="27376"/>
    <lineage>
        <taxon>Eukaryota</taxon>
        <taxon>Fungi</taxon>
        <taxon>Fungi incertae sedis</taxon>
        <taxon>Mucoromycota</taxon>
        <taxon>Glomeromycotina</taxon>
        <taxon>Glomeromycetes</taxon>
        <taxon>Diversisporales</taxon>
        <taxon>Acaulosporaceae</taxon>
        <taxon>Acaulospora</taxon>
    </lineage>
</organism>
<protein>
    <submittedName>
        <fullName evidence="1">11693_t:CDS:1</fullName>
    </submittedName>
</protein>
<dbReference type="Proteomes" id="UP000789525">
    <property type="component" value="Unassembled WGS sequence"/>
</dbReference>
<name>A0ACA9M304_9GLOM</name>
<evidence type="ECO:0000313" key="1">
    <source>
        <dbReference type="EMBL" id="CAG8564239.1"/>
    </source>
</evidence>
<comment type="caution">
    <text evidence="1">The sequence shown here is derived from an EMBL/GenBank/DDBJ whole genome shotgun (WGS) entry which is preliminary data.</text>
</comment>
<proteinExistence type="predicted"/>
<gene>
    <name evidence="1" type="ORF">ACOLOM_LOCUS5351</name>
</gene>